<protein>
    <submittedName>
        <fullName evidence="2">Class I SAM-dependent methyltransferase</fullName>
    </submittedName>
</protein>
<reference evidence="2 3" key="1">
    <citation type="submission" date="2017-11" db="EMBL/GenBank/DDBJ databases">
        <title>Isolation and Characterization of Methanogenic Archaea from Saline Meromictic Lake at Siberia.</title>
        <authorList>
            <person name="Shen Y."/>
            <person name="Huang H.-H."/>
            <person name="Lai M.-C."/>
            <person name="Chen S.-C."/>
        </authorList>
    </citation>
    <scope>NUCLEOTIDE SEQUENCE [LARGE SCALE GENOMIC DNA]</scope>
    <source>
        <strain evidence="2 3">SY-01</strain>
    </source>
</reference>
<evidence type="ECO:0000259" key="1">
    <source>
        <dbReference type="Pfam" id="PF13649"/>
    </source>
</evidence>
<dbReference type="OrthoDB" id="1018at2157"/>
<evidence type="ECO:0000313" key="2">
    <source>
        <dbReference type="EMBL" id="TGC09810.1"/>
    </source>
</evidence>
<proteinExistence type="predicted"/>
<dbReference type="AlphaFoldDB" id="A0A4E0PY75"/>
<keyword evidence="2" id="KW-0489">Methyltransferase</keyword>
<gene>
    <name evidence="2" type="ORF">CUN85_05510</name>
</gene>
<dbReference type="Proteomes" id="UP000297295">
    <property type="component" value="Unassembled WGS sequence"/>
</dbReference>
<dbReference type="Pfam" id="PF13649">
    <property type="entry name" value="Methyltransf_25"/>
    <property type="match status" value="1"/>
</dbReference>
<evidence type="ECO:0000313" key="3">
    <source>
        <dbReference type="Proteomes" id="UP000297295"/>
    </source>
</evidence>
<name>A0A4E0PY75_9EURY</name>
<dbReference type="InterPro" id="IPR029063">
    <property type="entry name" value="SAM-dependent_MTases_sf"/>
</dbReference>
<sequence length="189" mass="21262">MKVRESGMPDEDVWKGFFEPNKILKMLSLNDKAADVADFGSGYGTFTIPVAKIISGKVCAIDIEPEMIEITEQKAKAENLNNVETVLRDFISEGSGLEDESVDYVLLANILHLEGPEKLLREANRILRPNGNVVIIHWNYDPATPRGPPMEIRPTPEKCIEWAISSGFSNPDKYDLKPYHYGIVLSKEW</sequence>
<dbReference type="InterPro" id="IPR050508">
    <property type="entry name" value="Methyltransf_Superfamily"/>
</dbReference>
<dbReference type="GO" id="GO:0032259">
    <property type="term" value="P:methylation"/>
    <property type="evidence" value="ECO:0007669"/>
    <property type="project" value="UniProtKB-KW"/>
</dbReference>
<dbReference type="CDD" id="cd02440">
    <property type="entry name" value="AdoMet_MTases"/>
    <property type="match status" value="1"/>
</dbReference>
<organism evidence="2 3">
    <name type="scientific">Methanolobus halotolerans</name>
    <dbReference type="NCBI Taxonomy" id="2052935"/>
    <lineage>
        <taxon>Archaea</taxon>
        <taxon>Methanobacteriati</taxon>
        <taxon>Methanobacteriota</taxon>
        <taxon>Stenosarchaea group</taxon>
        <taxon>Methanomicrobia</taxon>
        <taxon>Methanosarcinales</taxon>
        <taxon>Methanosarcinaceae</taxon>
        <taxon>Methanolobus</taxon>
    </lineage>
</organism>
<keyword evidence="2" id="KW-0808">Transferase</keyword>
<keyword evidence="3" id="KW-1185">Reference proteome</keyword>
<accession>A0A4E0PY75</accession>
<feature type="domain" description="Methyltransferase" evidence="1">
    <location>
        <begin position="36"/>
        <end position="131"/>
    </location>
</feature>
<dbReference type="GO" id="GO:0008168">
    <property type="term" value="F:methyltransferase activity"/>
    <property type="evidence" value="ECO:0007669"/>
    <property type="project" value="UniProtKB-KW"/>
</dbReference>
<dbReference type="Gene3D" id="3.40.50.150">
    <property type="entry name" value="Vaccinia Virus protein VP39"/>
    <property type="match status" value="1"/>
</dbReference>
<dbReference type="SUPFAM" id="SSF53335">
    <property type="entry name" value="S-adenosyl-L-methionine-dependent methyltransferases"/>
    <property type="match status" value="1"/>
</dbReference>
<dbReference type="InterPro" id="IPR041698">
    <property type="entry name" value="Methyltransf_25"/>
</dbReference>
<dbReference type="PANTHER" id="PTHR42912">
    <property type="entry name" value="METHYLTRANSFERASE"/>
    <property type="match status" value="1"/>
</dbReference>
<comment type="caution">
    <text evidence="2">The sequence shown here is derived from an EMBL/GenBank/DDBJ whole genome shotgun (WGS) entry which is preliminary data.</text>
</comment>
<dbReference type="RefSeq" id="WP_135389327.1">
    <property type="nucleotide sequence ID" value="NZ_PGGK01000004.1"/>
</dbReference>
<dbReference type="EMBL" id="PGGK01000004">
    <property type="protein sequence ID" value="TGC09810.1"/>
    <property type="molecule type" value="Genomic_DNA"/>
</dbReference>